<protein>
    <submittedName>
        <fullName evidence="1">Uncharacterized protein</fullName>
    </submittedName>
</protein>
<name>A0A2P2P360_RHIMU</name>
<evidence type="ECO:0000313" key="1">
    <source>
        <dbReference type="EMBL" id="MBX49195.1"/>
    </source>
</evidence>
<sequence length="36" mass="4152">MGITHFEYPRTDSTIKICVCVCELKQNLIDPRNSLL</sequence>
<organism evidence="1">
    <name type="scientific">Rhizophora mucronata</name>
    <name type="common">Asiatic mangrove</name>
    <dbReference type="NCBI Taxonomy" id="61149"/>
    <lineage>
        <taxon>Eukaryota</taxon>
        <taxon>Viridiplantae</taxon>
        <taxon>Streptophyta</taxon>
        <taxon>Embryophyta</taxon>
        <taxon>Tracheophyta</taxon>
        <taxon>Spermatophyta</taxon>
        <taxon>Magnoliopsida</taxon>
        <taxon>eudicotyledons</taxon>
        <taxon>Gunneridae</taxon>
        <taxon>Pentapetalae</taxon>
        <taxon>rosids</taxon>
        <taxon>fabids</taxon>
        <taxon>Malpighiales</taxon>
        <taxon>Rhizophoraceae</taxon>
        <taxon>Rhizophora</taxon>
    </lineage>
</organism>
<dbReference type="AlphaFoldDB" id="A0A2P2P360"/>
<reference evidence="1" key="1">
    <citation type="submission" date="2018-02" db="EMBL/GenBank/DDBJ databases">
        <title>Rhizophora mucronata_Transcriptome.</title>
        <authorList>
            <person name="Meera S.P."/>
            <person name="Sreeshan A."/>
            <person name="Augustine A."/>
        </authorList>
    </citation>
    <scope>NUCLEOTIDE SEQUENCE</scope>
    <source>
        <tissue evidence="1">Leaf</tissue>
    </source>
</reference>
<dbReference type="EMBL" id="GGEC01068711">
    <property type="protein sequence ID" value="MBX49195.1"/>
    <property type="molecule type" value="Transcribed_RNA"/>
</dbReference>
<proteinExistence type="predicted"/>
<accession>A0A2P2P360</accession>